<organism evidence="2 3">
    <name type="scientific">Anopheles dirus</name>
    <dbReference type="NCBI Taxonomy" id="7168"/>
    <lineage>
        <taxon>Eukaryota</taxon>
        <taxon>Metazoa</taxon>
        <taxon>Ecdysozoa</taxon>
        <taxon>Arthropoda</taxon>
        <taxon>Hexapoda</taxon>
        <taxon>Insecta</taxon>
        <taxon>Pterygota</taxon>
        <taxon>Neoptera</taxon>
        <taxon>Endopterygota</taxon>
        <taxon>Diptera</taxon>
        <taxon>Nematocera</taxon>
        <taxon>Culicoidea</taxon>
        <taxon>Culicidae</taxon>
        <taxon>Anophelinae</taxon>
        <taxon>Anopheles</taxon>
    </lineage>
</organism>
<evidence type="ECO:0000259" key="1">
    <source>
        <dbReference type="PROSITE" id="PS51186"/>
    </source>
</evidence>
<reference evidence="2" key="2">
    <citation type="submission" date="2020-05" db="UniProtKB">
        <authorList>
            <consortium name="EnsemblMetazoa"/>
        </authorList>
    </citation>
    <scope>IDENTIFICATION</scope>
    <source>
        <strain evidence="2">WRAIR2</strain>
    </source>
</reference>
<dbReference type="Pfam" id="PF08445">
    <property type="entry name" value="FR47"/>
    <property type="match status" value="1"/>
</dbReference>
<dbReference type="VEuPathDB" id="VectorBase:ADIR009278"/>
<proteinExistence type="predicted"/>
<dbReference type="InterPro" id="IPR016181">
    <property type="entry name" value="Acyl_CoA_acyltransferase"/>
</dbReference>
<dbReference type="AlphaFoldDB" id="A0A182NNP3"/>
<dbReference type="InterPro" id="IPR053225">
    <property type="entry name" value="Acyl-CoA_N-acyltransferase"/>
</dbReference>
<name>A0A182NNP3_9DIPT</name>
<dbReference type="Pfam" id="PF18713">
    <property type="entry name" value="DUF5645"/>
    <property type="match status" value="1"/>
</dbReference>
<dbReference type="InterPro" id="IPR041506">
    <property type="entry name" value="DUF5645"/>
</dbReference>
<dbReference type="InterPro" id="IPR000182">
    <property type="entry name" value="GNAT_dom"/>
</dbReference>
<dbReference type="Proteomes" id="UP000075884">
    <property type="component" value="Unassembled WGS sequence"/>
</dbReference>
<protein>
    <recommendedName>
        <fullName evidence="1">N-acetyltransferase domain-containing protein</fullName>
    </recommendedName>
</protein>
<dbReference type="STRING" id="7168.A0A182NNP3"/>
<accession>A0A182NNP3</accession>
<dbReference type="Gene3D" id="3.40.630.30">
    <property type="match status" value="2"/>
</dbReference>
<dbReference type="InterPro" id="IPR013653">
    <property type="entry name" value="GCN5-like_dom"/>
</dbReference>
<evidence type="ECO:0000313" key="3">
    <source>
        <dbReference type="Proteomes" id="UP000075884"/>
    </source>
</evidence>
<dbReference type="PROSITE" id="PS51186">
    <property type="entry name" value="GNAT"/>
    <property type="match status" value="1"/>
</dbReference>
<dbReference type="EnsemblMetazoa" id="ADIR009278-RA">
    <property type="protein sequence ID" value="ADIR009278-PA"/>
    <property type="gene ID" value="ADIR009278"/>
</dbReference>
<reference evidence="3" key="1">
    <citation type="submission" date="2013-03" db="EMBL/GenBank/DDBJ databases">
        <title>The Genome Sequence of Anopheles dirus WRAIR2.</title>
        <authorList>
            <consortium name="The Broad Institute Genomics Platform"/>
            <person name="Neafsey D.E."/>
            <person name="Walton C."/>
            <person name="Walker B."/>
            <person name="Young S.K."/>
            <person name="Zeng Q."/>
            <person name="Gargeya S."/>
            <person name="Fitzgerald M."/>
            <person name="Haas B."/>
            <person name="Abouelleil A."/>
            <person name="Allen A.W."/>
            <person name="Alvarado L."/>
            <person name="Arachchi H.M."/>
            <person name="Berlin A.M."/>
            <person name="Chapman S.B."/>
            <person name="Gainer-Dewar J."/>
            <person name="Goldberg J."/>
            <person name="Griggs A."/>
            <person name="Gujja S."/>
            <person name="Hansen M."/>
            <person name="Howarth C."/>
            <person name="Imamovic A."/>
            <person name="Ireland A."/>
            <person name="Larimer J."/>
            <person name="McCowan C."/>
            <person name="Murphy C."/>
            <person name="Pearson M."/>
            <person name="Poon T.W."/>
            <person name="Priest M."/>
            <person name="Roberts A."/>
            <person name="Saif S."/>
            <person name="Shea T."/>
            <person name="Sisk P."/>
            <person name="Sykes S."/>
            <person name="Wortman J."/>
            <person name="Nusbaum C."/>
            <person name="Birren B."/>
        </authorList>
    </citation>
    <scope>NUCLEOTIDE SEQUENCE [LARGE SCALE GENOMIC DNA]</scope>
    <source>
        <strain evidence="3">WRAIR2</strain>
    </source>
</reference>
<keyword evidence="3" id="KW-1185">Reference proteome</keyword>
<dbReference type="PANTHER" id="PTHR20958">
    <property type="entry name" value="GLYCINE N-ACYLTRANSFERASE-LIKE PROTEIN"/>
    <property type="match status" value="1"/>
</dbReference>
<feature type="domain" description="N-acetyltransferase" evidence="1">
    <location>
        <begin position="170"/>
        <end position="296"/>
    </location>
</feature>
<dbReference type="GO" id="GO:0016747">
    <property type="term" value="F:acyltransferase activity, transferring groups other than amino-acyl groups"/>
    <property type="evidence" value="ECO:0007669"/>
    <property type="project" value="InterPro"/>
</dbReference>
<sequence>MQANGVMEPLRPATTEEIKQLIHFYEQRLPEAGQFALLLQHISRVNSTLRGDDLEKVSDRYRKTIYVPKTGNLQQFATFLVISLGEDPFVFMHSMESPPIELSTALRNTCYVKWEIQQRVVIGGYNEIRDCLHQTAMERKLHVEAWSECLNYWMLREEAANLTYAVPNDVELRPLKIEHGVQLNECWPFRYKTSQRYIESSIQHNAGLGLFDRITGQLVSWVFKNDHDAIGHLYTIPDRNNRGYGTTLAKAITRLIAADHKQHVHTFISESNTRSIRLFEKIGYTAVGQTEWYIVG</sequence>
<evidence type="ECO:0000313" key="2">
    <source>
        <dbReference type="EnsemblMetazoa" id="ADIR009278-PA"/>
    </source>
</evidence>
<dbReference type="SUPFAM" id="SSF55729">
    <property type="entry name" value="Acyl-CoA N-acyltransferases (Nat)"/>
    <property type="match status" value="1"/>
</dbReference>
<dbReference type="PANTHER" id="PTHR20958:SF6">
    <property type="entry name" value="GLYCINE N-ACYLTRANSFERASE-LIKE PROTEIN"/>
    <property type="match status" value="1"/>
</dbReference>